<dbReference type="Gene3D" id="6.20.50.110">
    <property type="entry name" value="Methyltransferase, zinc-binding domain"/>
    <property type="match status" value="1"/>
</dbReference>
<dbReference type="Proteomes" id="UP000005087">
    <property type="component" value="Chromosome"/>
</dbReference>
<dbReference type="PANTHER" id="PTHR43861:SF5">
    <property type="entry name" value="BLL5978 PROTEIN"/>
    <property type="match status" value="1"/>
</dbReference>
<dbReference type="EMBL" id="CM001484">
    <property type="protein sequence ID" value="EIE98963.1"/>
    <property type="molecule type" value="Genomic_DNA"/>
</dbReference>
<dbReference type="GO" id="GO:0008168">
    <property type="term" value="F:methyltransferase activity"/>
    <property type="evidence" value="ECO:0007669"/>
    <property type="project" value="UniProtKB-KW"/>
</dbReference>
<dbReference type="CDD" id="cd02440">
    <property type="entry name" value="AdoMet_MTases"/>
    <property type="match status" value="1"/>
</dbReference>
<evidence type="ECO:0000259" key="1">
    <source>
        <dbReference type="Pfam" id="PF08421"/>
    </source>
</evidence>
<keyword evidence="3" id="KW-0808">Transferase</keyword>
<dbReference type="Gene3D" id="3.40.50.150">
    <property type="entry name" value="Vaccinia Virus protein VP39"/>
    <property type="match status" value="1"/>
</dbReference>
<dbReference type="GO" id="GO:0032259">
    <property type="term" value="P:methylation"/>
    <property type="evidence" value="ECO:0007669"/>
    <property type="project" value="UniProtKB-KW"/>
</dbReference>
<dbReference type="InterPro" id="IPR029063">
    <property type="entry name" value="SAM-dependent_MTases_sf"/>
</dbReference>
<dbReference type="eggNOG" id="COG0500">
    <property type="taxonomic scope" value="Bacteria"/>
</dbReference>
<reference evidence="3 4" key="1">
    <citation type="submission" date="2011-09" db="EMBL/GenBank/DDBJ databases">
        <authorList>
            <consortium name="US DOE Joint Genome Institute (JGI-PGF)"/>
            <person name="Lucas S."/>
            <person name="Han J."/>
            <person name="Lapidus A."/>
            <person name="Cheng J.-F."/>
            <person name="Goodwin L."/>
            <person name="Pitluck S."/>
            <person name="Peters L."/>
            <person name="Land M.L."/>
            <person name="Hauser L."/>
            <person name="Brambilla E."/>
            <person name="Klenk H.-P."/>
            <person name="Woyke T.J."/>
        </authorList>
    </citation>
    <scope>NUCLEOTIDE SEQUENCE [LARGE SCALE GENOMIC DNA]</scope>
    <source>
        <strain evidence="3 4">K62</strain>
    </source>
</reference>
<evidence type="ECO:0000259" key="2">
    <source>
        <dbReference type="Pfam" id="PF08484"/>
    </source>
</evidence>
<dbReference type="AlphaFoldDB" id="I1D1Y9"/>
<dbReference type="InterPro" id="IPR013691">
    <property type="entry name" value="MeTrfase_14"/>
</dbReference>
<feature type="domain" description="C-methyltransferase" evidence="2">
    <location>
        <begin position="260"/>
        <end position="417"/>
    </location>
</feature>
<dbReference type="Gene3D" id="6.10.250.3100">
    <property type="match status" value="1"/>
</dbReference>
<dbReference type="Pfam" id="PF08421">
    <property type="entry name" value="Methyltransf_13"/>
    <property type="match status" value="1"/>
</dbReference>
<dbReference type="Pfam" id="PF08484">
    <property type="entry name" value="Methyltransf_14"/>
    <property type="match status" value="1"/>
</dbReference>
<keyword evidence="4" id="KW-1185">Reference proteome</keyword>
<accession>I1D1Y9</accession>
<dbReference type="SUPFAM" id="SSF53335">
    <property type="entry name" value="S-adenosyl-L-methionine-dependent methyltransferases"/>
    <property type="match status" value="1"/>
</dbReference>
<proteinExistence type="predicted"/>
<sequence>MSNPVSNSSVRGFMSQESFCRVCSGKVREFYDFGRHPLSDAFVDPEKVDDEEFFYRLAVGVCRDCTMVQLMEEVPRERMFHDGYPYQSSGSVVMRTHFEDFAKRVLNAEDLGTDPFVVELGCNDGVMLKVLADAGVRHLGVEPSGGVADLAAAKGVRVIKTFFEEETARRILTEHGPADVIYAANTLCHIPYMDSILNGVRALLAPDGVFVFEDPYFGDILERTSFDQIYDEHFFFFTARSVRAMAERFGLELVDVERLPVHGGEVRYTLARSGARQPSNAVAELVAEEETKRLTAPDTLSAFGERVTGIREELTSLLRRLRDEGKTVVGYGATAKSATVNNLCGIGPDLVSFVVDSTPDKQGKLTPGTHIPVREPEAFSGPYPDYALLFAWNHADEIMAKEQRFRDAGGQWILYVPEVHIV</sequence>
<dbReference type="PANTHER" id="PTHR43861">
    <property type="entry name" value="TRANS-ACONITATE 2-METHYLTRANSFERASE-RELATED"/>
    <property type="match status" value="1"/>
</dbReference>
<dbReference type="InterPro" id="IPR013630">
    <property type="entry name" value="Methyltransf_Zn-bd_dom_put"/>
</dbReference>
<protein>
    <submittedName>
        <fullName evidence="3">Methyltransferase family protein</fullName>
    </submittedName>
</protein>
<dbReference type="InterPro" id="IPR038576">
    <property type="entry name" value="Methyltransf_Zn-bd_dom_put_sf"/>
</dbReference>
<reference evidence="4" key="2">
    <citation type="submission" date="2012-01" db="EMBL/GenBank/DDBJ databases">
        <title>Noncontiguous Finished sequence of chromosome of Saccharomonospora glauca K62.</title>
        <authorList>
            <consortium name="US DOE Joint Genome Institute"/>
            <person name="Lucas S."/>
            <person name="Han J."/>
            <person name="Lapidus A."/>
            <person name="Cheng J.-F."/>
            <person name="Goodwin L."/>
            <person name="Pitluck S."/>
            <person name="Peters L."/>
            <person name="Mikhailova N."/>
            <person name="Held B."/>
            <person name="Detter J.C."/>
            <person name="Han C."/>
            <person name="Tapia R."/>
            <person name="Land M."/>
            <person name="Hauser L."/>
            <person name="Kyrpides N."/>
            <person name="Ivanova N."/>
            <person name="Pagani I."/>
            <person name="Brambilla E.-M."/>
            <person name="Klenk H.-P."/>
            <person name="Woyke T."/>
        </authorList>
    </citation>
    <scope>NUCLEOTIDE SEQUENCE [LARGE SCALE GENOMIC DNA]</scope>
    <source>
        <strain evidence="4">K62</strain>
    </source>
</reference>
<dbReference type="Gene3D" id="3.40.50.720">
    <property type="entry name" value="NAD(P)-binding Rossmann-like Domain"/>
    <property type="match status" value="1"/>
</dbReference>
<dbReference type="HOGENOM" id="CLU_038800_1_0_11"/>
<gene>
    <name evidence="3" type="ORF">SacglDRAFT_02057</name>
</gene>
<evidence type="ECO:0000313" key="3">
    <source>
        <dbReference type="EMBL" id="EIE98963.1"/>
    </source>
</evidence>
<keyword evidence="3" id="KW-0489">Methyltransferase</keyword>
<evidence type="ECO:0000313" key="4">
    <source>
        <dbReference type="Proteomes" id="UP000005087"/>
    </source>
</evidence>
<name>I1D1Y9_9PSEU</name>
<dbReference type="Pfam" id="PF13489">
    <property type="entry name" value="Methyltransf_23"/>
    <property type="match status" value="1"/>
</dbReference>
<feature type="domain" description="Methyltransferase putative zinc binding" evidence="1">
    <location>
        <begin position="20"/>
        <end position="80"/>
    </location>
</feature>
<organism evidence="3 4">
    <name type="scientific">Saccharomonospora glauca K62</name>
    <dbReference type="NCBI Taxonomy" id="928724"/>
    <lineage>
        <taxon>Bacteria</taxon>
        <taxon>Bacillati</taxon>
        <taxon>Actinomycetota</taxon>
        <taxon>Actinomycetes</taxon>
        <taxon>Pseudonocardiales</taxon>
        <taxon>Pseudonocardiaceae</taxon>
        <taxon>Saccharomonospora</taxon>
    </lineage>
</organism>
<dbReference type="STRING" id="928724.SacglDRAFT_02057"/>